<accession>E4YAS9</accession>
<reference evidence="1" key="1">
    <citation type="journal article" date="2010" name="Science">
        <title>Plasticity of animal genome architecture unmasked by rapid evolution of a pelagic tunicate.</title>
        <authorList>
            <person name="Denoeud F."/>
            <person name="Henriet S."/>
            <person name="Mungpakdee S."/>
            <person name="Aury J.M."/>
            <person name="Da Silva C."/>
            <person name="Brinkmann H."/>
            <person name="Mikhaleva J."/>
            <person name="Olsen L.C."/>
            <person name="Jubin C."/>
            <person name="Canestro C."/>
            <person name="Bouquet J.M."/>
            <person name="Danks G."/>
            <person name="Poulain J."/>
            <person name="Campsteijn C."/>
            <person name="Adamski M."/>
            <person name="Cross I."/>
            <person name="Yadetie F."/>
            <person name="Muffato M."/>
            <person name="Louis A."/>
            <person name="Butcher S."/>
            <person name="Tsagkogeorga G."/>
            <person name="Konrad A."/>
            <person name="Singh S."/>
            <person name="Jensen M.F."/>
            <person name="Cong E.H."/>
            <person name="Eikeseth-Otteraa H."/>
            <person name="Noel B."/>
            <person name="Anthouard V."/>
            <person name="Porcel B.M."/>
            <person name="Kachouri-Lafond R."/>
            <person name="Nishino A."/>
            <person name="Ugolini M."/>
            <person name="Chourrout P."/>
            <person name="Nishida H."/>
            <person name="Aasland R."/>
            <person name="Huzurbazar S."/>
            <person name="Westhof E."/>
            <person name="Delsuc F."/>
            <person name="Lehrach H."/>
            <person name="Reinhardt R."/>
            <person name="Weissenbach J."/>
            <person name="Roy S.W."/>
            <person name="Artiguenave F."/>
            <person name="Postlethwait J.H."/>
            <person name="Manak J.R."/>
            <person name="Thompson E.M."/>
            <person name="Jaillon O."/>
            <person name="Du Pasquier L."/>
            <person name="Boudinot P."/>
            <person name="Liberles D.A."/>
            <person name="Volff J.N."/>
            <person name="Philippe H."/>
            <person name="Lenhard B."/>
            <person name="Roest Crollius H."/>
            <person name="Wincker P."/>
            <person name="Chourrout D."/>
        </authorList>
    </citation>
    <scope>NUCLEOTIDE SEQUENCE [LARGE SCALE GENOMIC DNA]</scope>
</reference>
<name>E4YAS9_OIKDI</name>
<sequence length="141" mass="15289">MLISALETTSTPLVPALPDLAGSNRQTTLTTILQTQTALTESKQFLMASLSKLTLFLSSDTMMKLSLLTQAIISILLLDMTGACMTLKLVTDFRSAVLTSMFISILTLRDNILVSAFQSWTVTSQITISAILVTLQELSTL</sequence>
<organism evidence="1">
    <name type="scientific">Oikopleura dioica</name>
    <name type="common">Tunicate</name>
    <dbReference type="NCBI Taxonomy" id="34765"/>
    <lineage>
        <taxon>Eukaryota</taxon>
        <taxon>Metazoa</taxon>
        <taxon>Chordata</taxon>
        <taxon>Tunicata</taxon>
        <taxon>Appendicularia</taxon>
        <taxon>Copelata</taxon>
        <taxon>Oikopleuridae</taxon>
        <taxon>Oikopleura</taxon>
    </lineage>
</organism>
<dbReference type="AlphaFoldDB" id="E4YAS9"/>
<gene>
    <name evidence="1" type="ORF">GSOID_T00032007001</name>
</gene>
<dbReference type="Proteomes" id="UP000011014">
    <property type="component" value="Unassembled WGS sequence"/>
</dbReference>
<dbReference type="EMBL" id="FN654364">
    <property type="protein sequence ID" value="CBY32666.1"/>
    <property type="molecule type" value="Genomic_DNA"/>
</dbReference>
<proteinExistence type="predicted"/>
<evidence type="ECO:0000313" key="1">
    <source>
        <dbReference type="EMBL" id="CBY32666.1"/>
    </source>
</evidence>
<protein>
    <submittedName>
        <fullName evidence="1">Uncharacterized protein</fullName>
    </submittedName>
</protein>